<dbReference type="EMBL" id="VSRR010000063">
    <property type="protein sequence ID" value="MPC09307.1"/>
    <property type="molecule type" value="Genomic_DNA"/>
</dbReference>
<organism evidence="1 2">
    <name type="scientific">Portunus trituberculatus</name>
    <name type="common">Swimming crab</name>
    <name type="synonym">Neptunus trituberculatus</name>
    <dbReference type="NCBI Taxonomy" id="210409"/>
    <lineage>
        <taxon>Eukaryota</taxon>
        <taxon>Metazoa</taxon>
        <taxon>Ecdysozoa</taxon>
        <taxon>Arthropoda</taxon>
        <taxon>Crustacea</taxon>
        <taxon>Multicrustacea</taxon>
        <taxon>Malacostraca</taxon>
        <taxon>Eumalacostraca</taxon>
        <taxon>Eucarida</taxon>
        <taxon>Decapoda</taxon>
        <taxon>Pleocyemata</taxon>
        <taxon>Brachyura</taxon>
        <taxon>Eubrachyura</taxon>
        <taxon>Portunoidea</taxon>
        <taxon>Portunidae</taxon>
        <taxon>Portuninae</taxon>
        <taxon>Portunus</taxon>
    </lineage>
</organism>
<accession>A0A5B7CIF8</accession>
<protein>
    <submittedName>
        <fullName evidence="1">Uncharacterized protein</fullName>
    </submittedName>
</protein>
<dbReference type="Proteomes" id="UP000324222">
    <property type="component" value="Unassembled WGS sequence"/>
</dbReference>
<name>A0A5B7CIF8_PORTR</name>
<sequence length="60" mass="7096">MTPERLIPSRWSRLSDSKMLSRVAWRPDVRGSLTYGLMRRWRRGGSSRRFSALKRSTDLD</sequence>
<evidence type="ECO:0000313" key="2">
    <source>
        <dbReference type="Proteomes" id="UP000324222"/>
    </source>
</evidence>
<gene>
    <name evidence="1" type="ORF">E2C01_001915</name>
</gene>
<keyword evidence="2" id="KW-1185">Reference proteome</keyword>
<evidence type="ECO:0000313" key="1">
    <source>
        <dbReference type="EMBL" id="MPC09307.1"/>
    </source>
</evidence>
<proteinExistence type="predicted"/>
<reference evidence="1 2" key="1">
    <citation type="submission" date="2019-05" db="EMBL/GenBank/DDBJ databases">
        <title>Another draft genome of Portunus trituberculatus and its Hox gene families provides insights of decapod evolution.</title>
        <authorList>
            <person name="Jeong J.-H."/>
            <person name="Song I."/>
            <person name="Kim S."/>
            <person name="Choi T."/>
            <person name="Kim D."/>
            <person name="Ryu S."/>
            <person name="Kim W."/>
        </authorList>
    </citation>
    <scope>NUCLEOTIDE SEQUENCE [LARGE SCALE GENOMIC DNA]</scope>
    <source>
        <tissue evidence="1">Muscle</tissue>
    </source>
</reference>
<comment type="caution">
    <text evidence="1">The sequence shown here is derived from an EMBL/GenBank/DDBJ whole genome shotgun (WGS) entry which is preliminary data.</text>
</comment>
<dbReference type="AlphaFoldDB" id="A0A5B7CIF8"/>